<dbReference type="Proteomes" id="UP000885779">
    <property type="component" value="Unassembled WGS sequence"/>
</dbReference>
<reference evidence="3" key="1">
    <citation type="journal article" date="2020" name="mSystems">
        <title>Genome- and Community-Level Interaction Insights into Carbon Utilization and Element Cycling Functions of Hydrothermarchaeota in Hydrothermal Sediment.</title>
        <authorList>
            <person name="Zhou Z."/>
            <person name="Liu Y."/>
            <person name="Xu W."/>
            <person name="Pan J."/>
            <person name="Luo Z.H."/>
            <person name="Li M."/>
        </authorList>
    </citation>
    <scope>NUCLEOTIDE SEQUENCE [LARGE SCALE GENOMIC DNA]</scope>
    <source>
        <strain evidence="3">HyVt-577</strain>
    </source>
</reference>
<dbReference type="PANTHER" id="PTHR33755:SF8">
    <property type="entry name" value="TOXIN PARE2"/>
    <property type="match status" value="1"/>
</dbReference>
<name>A0A7V4U246_CALAY</name>
<dbReference type="InterPro" id="IPR035093">
    <property type="entry name" value="RelE/ParE_toxin_dom_sf"/>
</dbReference>
<dbReference type="Pfam" id="PF05016">
    <property type="entry name" value="ParE_toxin"/>
    <property type="match status" value="1"/>
</dbReference>
<organism evidence="3">
    <name type="scientific">Caldithrix abyssi</name>
    <dbReference type="NCBI Taxonomy" id="187145"/>
    <lineage>
        <taxon>Bacteria</taxon>
        <taxon>Pseudomonadati</taxon>
        <taxon>Calditrichota</taxon>
        <taxon>Calditrichia</taxon>
        <taxon>Calditrichales</taxon>
        <taxon>Calditrichaceae</taxon>
        <taxon>Caldithrix</taxon>
    </lineage>
</organism>
<dbReference type="Gene3D" id="3.30.2310.20">
    <property type="entry name" value="RelE-like"/>
    <property type="match status" value="1"/>
</dbReference>
<dbReference type="EMBL" id="DRQG01000086">
    <property type="protein sequence ID" value="HGY55887.1"/>
    <property type="molecule type" value="Genomic_DNA"/>
</dbReference>
<keyword evidence="2" id="KW-1277">Toxin-antitoxin system</keyword>
<evidence type="ECO:0000256" key="1">
    <source>
        <dbReference type="ARBA" id="ARBA00006226"/>
    </source>
</evidence>
<dbReference type="PANTHER" id="PTHR33755">
    <property type="entry name" value="TOXIN PARE1-RELATED"/>
    <property type="match status" value="1"/>
</dbReference>
<protein>
    <submittedName>
        <fullName evidence="3">Type II toxin-antitoxin system RelE/ParE family toxin</fullName>
    </submittedName>
</protein>
<proteinExistence type="inferred from homology"/>
<accession>A0A7V4U246</accession>
<evidence type="ECO:0000256" key="2">
    <source>
        <dbReference type="ARBA" id="ARBA00022649"/>
    </source>
</evidence>
<comment type="caution">
    <text evidence="3">The sequence shown here is derived from an EMBL/GenBank/DDBJ whole genome shotgun (WGS) entry which is preliminary data.</text>
</comment>
<dbReference type="AlphaFoldDB" id="A0A7V4U246"/>
<comment type="similarity">
    <text evidence="1">Belongs to the RelE toxin family.</text>
</comment>
<evidence type="ECO:0000313" key="3">
    <source>
        <dbReference type="EMBL" id="HGY55887.1"/>
    </source>
</evidence>
<dbReference type="InterPro" id="IPR007712">
    <property type="entry name" value="RelE/ParE_toxin"/>
</dbReference>
<dbReference type="InterPro" id="IPR051803">
    <property type="entry name" value="TA_system_RelE-like_toxin"/>
</dbReference>
<sequence>MNVLFTTYAKQELEDAFHYYELENPGLGKRFKTEIKRAVLRITQYPKAWSVERGDVRKYILHTFPYKLLYSIEKDHILIIAVAHQHRKPDYWIER</sequence>
<gene>
    <name evidence="3" type="ORF">ENK44_09305</name>
</gene>